<dbReference type="AlphaFoldDB" id="A0A8J8P1X6"/>
<feature type="transmembrane region" description="Helical" evidence="5">
    <location>
        <begin position="183"/>
        <end position="204"/>
    </location>
</feature>
<dbReference type="GO" id="GO:0005886">
    <property type="term" value="C:plasma membrane"/>
    <property type="evidence" value="ECO:0007669"/>
    <property type="project" value="TreeGrafter"/>
</dbReference>
<dbReference type="PROSITE" id="PS51380">
    <property type="entry name" value="EXS"/>
    <property type="match status" value="1"/>
</dbReference>
<proteinExistence type="predicted"/>
<feature type="transmembrane region" description="Helical" evidence="5">
    <location>
        <begin position="210"/>
        <end position="233"/>
    </location>
</feature>
<evidence type="ECO:0000256" key="4">
    <source>
        <dbReference type="ARBA" id="ARBA00023136"/>
    </source>
</evidence>
<dbReference type="PANTHER" id="PTHR10783:SF103">
    <property type="entry name" value="SOLUTE CARRIER FAMILY 53 MEMBER 1"/>
    <property type="match status" value="1"/>
</dbReference>
<dbReference type="EMBL" id="RRYP01002587">
    <property type="protein sequence ID" value="TNV84614.1"/>
    <property type="molecule type" value="Genomic_DNA"/>
</dbReference>
<evidence type="ECO:0000256" key="1">
    <source>
        <dbReference type="ARBA" id="ARBA00004141"/>
    </source>
</evidence>
<dbReference type="GO" id="GO:0000822">
    <property type="term" value="F:inositol hexakisphosphate binding"/>
    <property type="evidence" value="ECO:0007669"/>
    <property type="project" value="TreeGrafter"/>
</dbReference>
<dbReference type="InterPro" id="IPR004342">
    <property type="entry name" value="EXS_C"/>
</dbReference>
<evidence type="ECO:0000256" key="2">
    <source>
        <dbReference type="ARBA" id="ARBA00022692"/>
    </source>
</evidence>
<feature type="transmembrane region" description="Helical" evidence="5">
    <location>
        <begin position="305"/>
        <end position="326"/>
    </location>
</feature>
<sequence length="497" mass="58165">MYIQIYTKLRWLNAYGQINFISAQRCISKFSKTFFMESDNVIDKKLMQQLESQIFTDKKSIQNVLHDLVQQFAVRFTKGNFKKAHDMLSANVVNTQTKDHLLISFFTGVLFILAAELILEVSVPASNEKSIMWTTMRSSFPTFFFLIMIIFAILLVGFVIKFLKASKVNYQYIFELDPQYKEALTLGCFVLACFLSQIYSIKLVHLLDRYYAFFTFTAIAGILVFFINPFHFLHRGARKQLFISLFQGWIAPIGRVKFRDFFLADLMTSFIGPLRDMGLSLAFFISGRWVHSDPVKRDDFKVLQIYFFAIGIFPLWVRFMQCFRRYYDTRLAVNLKNAFKYFLSIIAGIAGILYTLDNTSKSKLAAFVTLQTIAQLVSYSWDLYMDWGLLRSWKSKSFLLRKKKMFPAWFYYCAITTNLIMRFMWVLNINSKTFPKFMTENLLNGLLLSFIEILRRAQWAVLRIENENCNNFERYRNILQIPEPEDDVPGTKQGGGP</sequence>
<feature type="transmembrane region" description="Helical" evidence="5">
    <location>
        <begin position="143"/>
        <end position="163"/>
    </location>
</feature>
<dbReference type="GO" id="GO:0005794">
    <property type="term" value="C:Golgi apparatus"/>
    <property type="evidence" value="ECO:0007669"/>
    <property type="project" value="TreeGrafter"/>
</dbReference>
<feature type="transmembrane region" description="Helical" evidence="5">
    <location>
        <begin position="338"/>
        <end position="356"/>
    </location>
</feature>
<keyword evidence="3 5" id="KW-1133">Transmembrane helix</keyword>
<gene>
    <name evidence="7" type="ORF">FGO68_gene2192</name>
</gene>
<feature type="transmembrane region" description="Helical" evidence="5">
    <location>
        <begin position="405"/>
        <end position="425"/>
    </location>
</feature>
<evidence type="ECO:0000256" key="3">
    <source>
        <dbReference type="ARBA" id="ARBA00022989"/>
    </source>
</evidence>
<keyword evidence="2 5" id="KW-0812">Transmembrane</keyword>
<name>A0A8J8P1X6_HALGN</name>
<keyword evidence="4 5" id="KW-0472">Membrane</keyword>
<feature type="domain" description="EXS" evidence="6">
    <location>
        <begin position="298"/>
        <end position="495"/>
    </location>
</feature>
<comment type="subcellular location">
    <subcellularLocation>
        <location evidence="1">Membrane</location>
        <topology evidence="1">Multi-pass membrane protein</topology>
    </subcellularLocation>
</comment>
<dbReference type="Pfam" id="PF03124">
    <property type="entry name" value="EXS"/>
    <property type="match status" value="1"/>
</dbReference>
<feature type="transmembrane region" description="Helical" evidence="5">
    <location>
        <begin position="101"/>
        <end position="123"/>
    </location>
</feature>
<evidence type="ECO:0000313" key="8">
    <source>
        <dbReference type="Proteomes" id="UP000785679"/>
    </source>
</evidence>
<evidence type="ECO:0000259" key="6">
    <source>
        <dbReference type="PROSITE" id="PS51380"/>
    </source>
</evidence>
<accession>A0A8J8P1X6</accession>
<evidence type="ECO:0000313" key="7">
    <source>
        <dbReference type="EMBL" id="TNV84614.1"/>
    </source>
</evidence>
<reference evidence="7" key="1">
    <citation type="submission" date="2019-06" db="EMBL/GenBank/DDBJ databases">
        <authorList>
            <person name="Zheng W."/>
        </authorList>
    </citation>
    <scope>NUCLEOTIDE SEQUENCE</scope>
    <source>
        <strain evidence="7">QDHG01</strain>
    </source>
</reference>
<organism evidence="7 8">
    <name type="scientific">Halteria grandinella</name>
    <dbReference type="NCBI Taxonomy" id="5974"/>
    <lineage>
        <taxon>Eukaryota</taxon>
        <taxon>Sar</taxon>
        <taxon>Alveolata</taxon>
        <taxon>Ciliophora</taxon>
        <taxon>Intramacronucleata</taxon>
        <taxon>Spirotrichea</taxon>
        <taxon>Stichotrichia</taxon>
        <taxon>Sporadotrichida</taxon>
        <taxon>Halteriidae</taxon>
        <taxon>Halteria</taxon>
    </lineage>
</organism>
<dbReference type="OrthoDB" id="9970435at2759"/>
<feature type="transmembrane region" description="Helical" evidence="5">
    <location>
        <begin position="262"/>
        <end position="285"/>
    </location>
</feature>
<dbReference type="GO" id="GO:0006817">
    <property type="term" value="P:phosphate ion transport"/>
    <property type="evidence" value="ECO:0007669"/>
    <property type="project" value="TreeGrafter"/>
</dbReference>
<evidence type="ECO:0000256" key="5">
    <source>
        <dbReference type="SAM" id="Phobius"/>
    </source>
</evidence>
<protein>
    <recommendedName>
        <fullName evidence="6">EXS domain-containing protein</fullName>
    </recommendedName>
</protein>
<comment type="caution">
    <text evidence="7">The sequence shown here is derived from an EMBL/GenBank/DDBJ whole genome shotgun (WGS) entry which is preliminary data.</text>
</comment>
<keyword evidence="8" id="KW-1185">Reference proteome</keyword>
<dbReference type="Proteomes" id="UP000785679">
    <property type="component" value="Unassembled WGS sequence"/>
</dbReference>
<dbReference type="PANTHER" id="PTHR10783">
    <property type="entry name" value="XENOTROPIC AND POLYTROPIC RETROVIRUS RECEPTOR 1-RELATED"/>
    <property type="match status" value="1"/>
</dbReference>
<dbReference type="GO" id="GO:0016036">
    <property type="term" value="P:cellular response to phosphate starvation"/>
    <property type="evidence" value="ECO:0007669"/>
    <property type="project" value="TreeGrafter"/>
</dbReference>